<evidence type="ECO:0000256" key="1">
    <source>
        <dbReference type="SAM" id="Phobius"/>
    </source>
</evidence>
<organism evidence="2 3">
    <name type="scientific">Xanthomonas hortorum pv. hederae</name>
    <dbReference type="NCBI Taxonomy" id="453603"/>
    <lineage>
        <taxon>Bacteria</taxon>
        <taxon>Pseudomonadati</taxon>
        <taxon>Pseudomonadota</taxon>
        <taxon>Gammaproteobacteria</taxon>
        <taxon>Lysobacterales</taxon>
        <taxon>Lysobacteraceae</taxon>
        <taxon>Xanthomonas</taxon>
    </lineage>
</organism>
<name>A0A9X4H8M2_9XANT</name>
<feature type="transmembrane region" description="Helical" evidence="1">
    <location>
        <begin position="20"/>
        <end position="46"/>
    </location>
</feature>
<dbReference type="Proteomes" id="UP001140230">
    <property type="component" value="Unassembled WGS sequence"/>
</dbReference>
<dbReference type="EMBL" id="JANWTP010000071">
    <property type="protein sequence ID" value="MDC8639598.1"/>
    <property type="molecule type" value="Genomic_DNA"/>
</dbReference>
<evidence type="ECO:0000313" key="2">
    <source>
        <dbReference type="EMBL" id="MDC8639598.1"/>
    </source>
</evidence>
<accession>A0A9X4H8M2</accession>
<protein>
    <submittedName>
        <fullName evidence="2">Uncharacterized protein</fullName>
    </submittedName>
</protein>
<keyword evidence="1" id="KW-0472">Membrane</keyword>
<evidence type="ECO:0000313" key="3">
    <source>
        <dbReference type="Proteomes" id="UP001140230"/>
    </source>
</evidence>
<reference evidence="2" key="2">
    <citation type="submission" date="2022-08" db="EMBL/GenBank/DDBJ databases">
        <authorList>
            <person name="Iruegas-Bocardo F."/>
            <person name="Weisberg A.J."/>
            <person name="Riutta E.R."/>
            <person name="Kilday K."/>
            <person name="Bonkowski J.C."/>
            <person name="Creswell T."/>
            <person name="Daughtrey M.L."/>
            <person name="Rane K."/>
            <person name="Grunwald N.J."/>
            <person name="Chang J.H."/>
            <person name="Putnam M.L."/>
        </authorList>
    </citation>
    <scope>NUCLEOTIDE SEQUENCE</scope>
    <source>
        <strain evidence="2">22-338</strain>
    </source>
</reference>
<dbReference type="AlphaFoldDB" id="A0A9X4H8M2"/>
<dbReference type="RefSeq" id="WP_104551530.1">
    <property type="nucleotide sequence ID" value="NZ_CP168173.1"/>
</dbReference>
<sequence>MGILRKSFSAAREEGPAGVVGYLAVFIPTALIVLPVLPFVLAFIYVRELLRPALAPALPVKPAKQVQPVMEHISGVIDLATVRQLRGEKPSREV</sequence>
<comment type="caution">
    <text evidence="2">The sequence shown here is derived from an EMBL/GenBank/DDBJ whole genome shotgun (WGS) entry which is preliminary data.</text>
</comment>
<keyword evidence="1" id="KW-1133">Transmembrane helix</keyword>
<proteinExistence type="predicted"/>
<keyword evidence="1" id="KW-0812">Transmembrane</keyword>
<reference evidence="2" key="1">
    <citation type="journal article" date="2022" name="Phytopathology">
        <title>Whole genome sequencing-based tracing of a 2022 introduction and outbreak of Xanthomonas hortorum pv. pelargonii.</title>
        <authorList>
            <person name="Iruegas Bocardo F."/>
            <person name="Weisberg A.J."/>
            <person name="Riutta E.R."/>
            <person name="Kilday K.B."/>
            <person name="Bonkowski J.C."/>
            <person name="Creswell T.C."/>
            <person name="Daughtrey M."/>
            <person name="Rane K.K."/>
            <person name="Grunwald N.J."/>
            <person name="Chang J.H."/>
            <person name="Putnam M."/>
        </authorList>
    </citation>
    <scope>NUCLEOTIDE SEQUENCE</scope>
    <source>
        <strain evidence="2">22-338</strain>
    </source>
</reference>
<gene>
    <name evidence="2" type="ORF">NY667_17745</name>
</gene>